<dbReference type="Proteomes" id="UP000325785">
    <property type="component" value="Chromosome"/>
</dbReference>
<dbReference type="Proteomes" id="UP000051401">
    <property type="component" value="Unassembled WGS sequence"/>
</dbReference>
<sequence>MAYQDTASEAELQQHGEEKEVNVAYIYLALALAVAAWAAAVVIFGLPGLYIPAVAMVPVCMLTIVRITLG</sequence>
<evidence type="ECO:0000256" key="1">
    <source>
        <dbReference type="SAM" id="Phobius"/>
    </source>
</evidence>
<reference evidence="2 4" key="1">
    <citation type="submission" date="2015-04" db="EMBL/GenBank/DDBJ databases">
        <title>The draft genome sequence of Roseovarius indicus B108T.</title>
        <authorList>
            <person name="Li G."/>
            <person name="Lai Q."/>
            <person name="Shao Z."/>
            <person name="Yan P."/>
        </authorList>
    </citation>
    <scope>NUCLEOTIDE SEQUENCE [LARGE SCALE GENOMIC DNA]</scope>
    <source>
        <strain evidence="2 4">B108</strain>
    </source>
</reference>
<proteinExistence type="predicted"/>
<organism evidence="2 4">
    <name type="scientific">Roseovarius indicus</name>
    <dbReference type="NCBI Taxonomy" id="540747"/>
    <lineage>
        <taxon>Bacteria</taxon>
        <taxon>Pseudomonadati</taxon>
        <taxon>Pseudomonadota</taxon>
        <taxon>Alphaproteobacteria</taxon>
        <taxon>Rhodobacterales</taxon>
        <taxon>Roseobacteraceae</taxon>
        <taxon>Roseovarius</taxon>
    </lineage>
</organism>
<accession>A0A0T5PDG3</accession>
<evidence type="ECO:0000313" key="4">
    <source>
        <dbReference type="Proteomes" id="UP000051401"/>
    </source>
</evidence>
<keyword evidence="1" id="KW-0812">Transmembrane</keyword>
<dbReference type="KEGG" id="rid:RIdsm_01714"/>
<evidence type="ECO:0000313" key="3">
    <source>
        <dbReference type="EMBL" id="QEW25922.1"/>
    </source>
</evidence>
<dbReference type="AlphaFoldDB" id="A0A0T5PDG3"/>
<evidence type="ECO:0000313" key="5">
    <source>
        <dbReference type="Proteomes" id="UP000325785"/>
    </source>
</evidence>
<keyword evidence="4" id="KW-1185">Reference proteome</keyword>
<evidence type="ECO:0000313" key="2">
    <source>
        <dbReference type="EMBL" id="KRS19121.1"/>
    </source>
</evidence>
<reference evidence="3 5" key="2">
    <citation type="submission" date="2018-08" db="EMBL/GenBank/DDBJ databases">
        <title>Genetic Globetrotter - A new plasmid hitch-hiking vast phylogenetic and geographic distances.</title>
        <authorList>
            <person name="Vollmers J."/>
            <person name="Petersen J."/>
        </authorList>
    </citation>
    <scope>NUCLEOTIDE SEQUENCE [LARGE SCALE GENOMIC DNA]</scope>
    <source>
        <strain evidence="3 5">DSM 26383</strain>
    </source>
</reference>
<keyword evidence="1" id="KW-0472">Membrane</keyword>
<dbReference type="STRING" id="540747.SAMN04488031_103127"/>
<dbReference type="EMBL" id="CP031598">
    <property type="protein sequence ID" value="QEW25922.1"/>
    <property type="molecule type" value="Genomic_DNA"/>
</dbReference>
<gene>
    <name evidence="3" type="ORF">RIdsm_01714</name>
    <name evidence="2" type="ORF">XM52_05540</name>
</gene>
<feature type="transmembrane region" description="Helical" evidence="1">
    <location>
        <begin position="24"/>
        <end position="44"/>
    </location>
</feature>
<dbReference type="PATRIC" id="fig|540747.5.peg.2688"/>
<protein>
    <submittedName>
        <fullName evidence="2">Uncharacterized protein</fullName>
    </submittedName>
</protein>
<dbReference type="EMBL" id="LAXI01000002">
    <property type="protein sequence ID" value="KRS19121.1"/>
    <property type="molecule type" value="Genomic_DNA"/>
</dbReference>
<feature type="transmembrane region" description="Helical" evidence="1">
    <location>
        <begin position="50"/>
        <end position="69"/>
    </location>
</feature>
<name>A0A0T5PDG3_9RHOB</name>
<keyword evidence="1" id="KW-1133">Transmembrane helix</keyword>
<dbReference type="RefSeq" id="WP_057814063.1">
    <property type="nucleotide sequence ID" value="NZ_CAXRJZ010000047.1"/>
</dbReference>